<name>A0A0L0HJQ8_SPIPD</name>
<dbReference type="AlphaFoldDB" id="A0A0L0HJQ8"/>
<protein>
    <submittedName>
        <fullName evidence="2">Serine/threonine protein kinase</fullName>
    </submittedName>
</protein>
<dbReference type="InterPro" id="IPR053235">
    <property type="entry name" value="Ser_Thr_kinase"/>
</dbReference>
<dbReference type="InterPro" id="IPR000719">
    <property type="entry name" value="Prot_kinase_dom"/>
</dbReference>
<evidence type="ECO:0000313" key="3">
    <source>
        <dbReference type="Proteomes" id="UP000053201"/>
    </source>
</evidence>
<dbReference type="Proteomes" id="UP000053201">
    <property type="component" value="Unassembled WGS sequence"/>
</dbReference>
<evidence type="ECO:0000259" key="1">
    <source>
        <dbReference type="PROSITE" id="PS50011"/>
    </source>
</evidence>
<dbReference type="InterPro" id="IPR008271">
    <property type="entry name" value="Ser/Thr_kinase_AS"/>
</dbReference>
<dbReference type="InterPro" id="IPR011009">
    <property type="entry name" value="Kinase-like_dom_sf"/>
</dbReference>
<dbReference type="OrthoDB" id="2130003at2759"/>
<dbReference type="SMART" id="SM00220">
    <property type="entry name" value="S_TKc"/>
    <property type="match status" value="1"/>
</dbReference>
<evidence type="ECO:0000313" key="2">
    <source>
        <dbReference type="EMBL" id="KND01268.1"/>
    </source>
</evidence>
<gene>
    <name evidence="2" type="ORF">SPPG_03078</name>
</gene>
<dbReference type="PANTHER" id="PTHR24361">
    <property type="entry name" value="MITOGEN-ACTIVATED KINASE KINASE KINASE"/>
    <property type="match status" value="1"/>
</dbReference>
<keyword evidence="2" id="KW-0418">Kinase</keyword>
<keyword evidence="2" id="KW-0723">Serine/threonine-protein kinase</keyword>
<dbReference type="SUPFAM" id="SSF56112">
    <property type="entry name" value="Protein kinase-like (PK-like)"/>
    <property type="match status" value="1"/>
</dbReference>
<reference evidence="2 3" key="1">
    <citation type="submission" date="2009-08" db="EMBL/GenBank/DDBJ databases">
        <title>The Genome Sequence of Spizellomyces punctatus strain DAOM BR117.</title>
        <authorList>
            <consortium name="The Broad Institute Genome Sequencing Platform"/>
            <person name="Russ C."/>
            <person name="Cuomo C."/>
            <person name="Shea T."/>
            <person name="Young S.K."/>
            <person name="Zeng Q."/>
            <person name="Koehrsen M."/>
            <person name="Haas B."/>
            <person name="Borodovsky M."/>
            <person name="Guigo R."/>
            <person name="Alvarado L."/>
            <person name="Berlin A."/>
            <person name="Bochicchio J."/>
            <person name="Borenstein D."/>
            <person name="Chapman S."/>
            <person name="Chen Z."/>
            <person name="Engels R."/>
            <person name="Freedman E."/>
            <person name="Gellesch M."/>
            <person name="Goldberg J."/>
            <person name="Griggs A."/>
            <person name="Gujja S."/>
            <person name="Heiman D."/>
            <person name="Hepburn T."/>
            <person name="Howarth C."/>
            <person name="Jen D."/>
            <person name="Larson L."/>
            <person name="Lewis B."/>
            <person name="Mehta T."/>
            <person name="Park D."/>
            <person name="Pearson M."/>
            <person name="Roberts A."/>
            <person name="Saif S."/>
            <person name="Shenoy N."/>
            <person name="Sisk P."/>
            <person name="Stolte C."/>
            <person name="Sykes S."/>
            <person name="Thomson T."/>
            <person name="Walk T."/>
            <person name="White J."/>
            <person name="Yandava C."/>
            <person name="Burger G."/>
            <person name="Gray M.W."/>
            <person name="Holland P.W.H."/>
            <person name="King N."/>
            <person name="Lang F.B.F."/>
            <person name="Roger A.J."/>
            <person name="Ruiz-Trillo I."/>
            <person name="Lander E."/>
            <person name="Nusbaum C."/>
        </authorList>
    </citation>
    <scope>NUCLEOTIDE SEQUENCE [LARGE SCALE GENOMIC DNA]</scope>
    <source>
        <strain evidence="2 3">DAOM BR117</strain>
    </source>
</reference>
<proteinExistence type="predicted"/>
<accession>A0A0L0HJQ8</accession>
<dbReference type="PROSITE" id="PS50011">
    <property type="entry name" value="PROTEIN_KINASE_DOM"/>
    <property type="match status" value="1"/>
</dbReference>
<dbReference type="GO" id="GO:0005737">
    <property type="term" value="C:cytoplasm"/>
    <property type="evidence" value="ECO:0007669"/>
    <property type="project" value="TreeGrafter"/>
</dbReference>
<organism evidence="2 3">
    <name type="scientific">Spizellomyces punctatus (strain DAOM BR117)</name>
    <dbReference type="NCBI Taxonomy" id="645134"/>
    <lineage>
        <taxon>Eukaryota</taxon>
        <taxon>Fungi</taxon>
        <taxon>Fungi incertae sedis</taxon>
        <taxon>Chytridiomycota</taxon>
        <taxon>Chytridiomycota incertae sedis</taxon>
        <taxon>Chytridiomycetes</taxon>
        <taxon>Spizellomycetales</taxon>
        <taxon>Spizellomycetaceae</taxon>
        <taxon>Spizellomyces</taxon>
    </lineage>
</organism>
<dbReference type="eggNOG" id="KOG0589">
    <property type="taxonomic scope" value="Eukaryota"/>
</dbReference>
<dbReference type="RefSeq" id="XP_016609307.1">
    <property type="nucleotide sequence ID" value="XM_016751366.1"/>
</dbReference>
<dbReference type="VEuPathDB" id="FungiDB:SPPG_03078"/>
<dbReference type="OMA" id="ACTELTI"/>
<dbReference type="GeneID" id="27686625"/>
<dbReference type="GO" id="GO:0004674">
    <property type="term" value="F:protein serine/threonine kinase activity"/>
    <property type="evidence" value="ECO:0007669"/>
    <property type="project" value="UniProtKB-KW"/>
</dbReference>
<dbReference type="PROSITE" id="PS00108">
    <property type="entry name" value="PROTEIN_KINASE_ST"/>
    <property type="match status" value="1"/>
</dbReference>
<sequence length="356" mass="40521">MCTKNRIYLDPAQLLDVVDIEDDIEYAVPPWPGDRKMFSGGQAEIELVVDGQSNEATRRSLHAGFAGAIVDPYTSTNYCRSEMNLFQAVSGMKHMPKYLGSAQKKRKLYVYYEPWYSHTLRDWINQPKSITNPFTREELRKTGAQFMVCLASTLHNLHAVKPQIEHHDIKPENICITPSGDIMFVDFGVGRLCTLQAIRESYVGTETYMAPETYAKGPHTKRAEMFSLGAVFAEILVMMAGCQVEHGLHVLMRKKPYCMALRKVQRCIEDLKRRRPDIKELADIVVRMLSTNPSNRPTAWEVHKELLKLGIYKCCNEPKADELEYEDSYPISSSPKLEDCLFKLPGLSEAFNGISK</sequence>
<dbReference type="EMBL" id="KQ257454">
    <property type="protein sequence ID" value="KND01268.1"/>
    <property type="molecule type" value="Genomic_DNA"/>
</dbReference>
<dbReference type="Gene3D" id="1.10.510.10">
    <property type="entry name" value="Transferase(Phosphotransferase) domain 1"/>
    <property type="match status" value="1"/>
</dbReference>
<keyword evidence="2" id="KW-0808">Transferase</keyword>
<dbReference type="InParanoid" id="A0A0L0HJQ8"/>
<dbReference type="STRING" id="645134.A0A0L0HJQ8"/>
<feature type="domain" description="Protein kinase" evidence="1">
    <location>
        <begin position="31"/>
        <end position="306"/>
    </location>
</feature>
<dbReference type="GO" id="GO:0005524">
    <property type="term" value="F:ATP binding"/>
    <property type="evidence" value="ECO:0007669"/>
    <property type="project" value="InterPro"/>
</dbReference>
<keyword evidence="3" id="KW-1185">Reference proteome</keyword>
<dbReference type="Pfam" id="PF00069">
    <property type="entry name" value="Pkinase"/>
    <property type="match status" value="1"/>
</dbReference>